<evidence type="ECO:0000313" key="5">
    <source>
        <dbReference type="Proteomes" id="UP000747110"/>
    </source>
</evidence>
<organism evidence="3 4">
    <name type="scientific">Volvox reticuliferus</name>
    <dbReference type="NCBI Taxonomy" id="1737510"/>
    <lineage>
        <taxon>Eukaryota</taxon>
        <taxon>Viridiplantae</taxon>
        <taxon>Chlorophyta</taxon>
        <taxon>core chlorophytes</taxon>
        <taxon>Chlorophyceae</taxon>
        <taxon>CS clade</taxon>
        <taxon>Chlamydomonadales</taxon>
        <taxon>Volvocaceae</taxon>
        <taxon>Volvox</taxon>
    </lineage>
</organism>
<dbReference type="Proteomes" id="UP000722791">
    <property type="component" value="Unassembled WGS sequence"/>
</dbReference>
<gene>
    <name evidence="2" type="ORF">Vretifemale_11582</name>
    <name evidence="3" type="ORF">Vretimale_8262</name>
</gene>
<sequence>MNTQDDRGAGGKAPRGPRVTAGNIVERMTSPLQRFFIVRGKAGASPNDSSNRKGAATKRASPPPSENKDLRPELDQQAKVQGGSSGFSFPALGDSNESPPTNTLARPSPVAEVVAQPRAPDALPSPLQYGAINAVTTSAQPRVGDSQAALGRQPTAAPLSSGPAVQSTVDRLTEWWSPSKQASLQYFLSGGTYFAPAAPPELPPATGTAVPGPSSASEQKGVYLNLAELLKAGPGGYVRKANGNPGVTGATSSSAGAGVAMRYNPYGRPNAPRPPRPCATGLGPSVSQPVSSVIVEAAQHRPMPEHKQSLAVAAARLPPPNPRFAPPPSGIAPRAPTVPGAVRLAPGQMALPSGGTGTPLPKFGPMAVAGLQPSASFKPVAGAVGGKRQRESPMVSPLATSAIRTLSEFKKRRQTVLEQPRSVLVGLSARTPRQCERASGAVASGGSGTAAGTPGPTPGEVPQTETARKMIGFLDSCERTGDAIAKTTNAKAAKIGTQLTMRTTPPTESPLPVSFMPPLERLDQNHYGGTPTPGITAGEAGFPVCGATPSPLSNPPDGVQTPGPRMVLEFNTPTVIPVVEPSRRLDDVPEDLVSHVESVTDTLPLSPIAVQQVAATANRDLCLGPPVPPSLAVETSVVGKAEMCDRTDVFILAPSSLARSDELAQEPTGLELVPKFSFRSPHGLSDHQLLRVKEICETHSAVAASSSGSENFTFEPATTSVDTTAPIGMARASGAREGNLAADEVKRASEVPLPDDDEDDVGVDAAAAIPAPVTTLQAPSEQPQAQIPLSFPHCGTNRVAFADKLEVMPARRQSDADAPSKAAVRAMATPPVTPGGVFFSSHAGSTPFRPLVADSTPGIVGGEKTALVVDKDASDAGLLSPIPFGTATSTSAAAEVDVAKPSGTLPFGLGPVSDSFVFGALSKPAAVPSASAQAEKVGKDKTAIDAQKATSSSELAKFGSAPLETGWLQSASLGNVTLGVAVADAPKPNPMFVPSAASAAATISTVFAPGTALAATMPSSNAANQLFGSTPSLSTAPVQTTTSSEPMVSFGVASARGSAHAVATGFTPGSSADAPASSSAEATSFVFGAIQPSAGSKPQSFSFGSPMPVANPAFGPSMGAAQPLAGSVGCGTGSFGASSNPATSFPFGGSINAGASNVNSSNFGPQHDNVKPVSTYAFTTATSVSTFGAVTAAPTVGAMSTPHPAADGPAPTFGASASANPFGAAAPSFSASTAYPTFGAPTQPPNIPKPFGAAVPASAAQPASTGPAFVGPAASAAAQPSFAGFGNSNGGAPLGGLFTFGGAAAPSTVSPQPAPSSAFGQAAPSFGMQAQPAQAASLVVGGFSPATGAAGGFGAPAFGDAGGGFALGHGDPKDGRKKVKARRHG</sequence>
<evidence type="ECO:0000313" key="4">
    <source>
        <dbReference type="Proteomes" id="UP000722791"/>
    </source>
</evidence>
<evidence type="ECO:0000313" key="3">
    <source>
        <dbReference type="EMBL" id="GIM03497.1"/>
    </source>
</evidence>
<protein>
    <submittedName>
        <fullName evidence="3">Uncharacterized protein</fullName>
    </submittedName>
</protein>
<comment type="caution">
    <text evidence="3">The sequence shown here is derived from an EMBL/GenBank/DDBJ whole genome shotgun (WGS) entry which is preliminary data.</text>
</comment>
<dbReference type="OrthoDB" id="551287at2759"/>
<evidence type="ECO:0000313" key="2">
    <source>
        <dbReference type="EMBL" id="GIL82683.1"/>
    </source>
</evidence>
<evidence type="ECO:0000256" key="1">
    <source>
        <dbReference type="SAM" id="MobiDB-lite"/>
    </source>
</evidence>
<feature type="compositionally biased region" description="Polar residues" evidence="1">
    <location>
        <begin position="95"/>
        <end position="105"/>
    </location>
</feature>
<feature type="compositionally biased region" description="Basic and acidic residues" evidence="1">
    <location>
        <begin position="66"/>
        <end position="76"/>
    </location>
</feature>
<proteinExistence type="predicted"/>
<feature type="compositionally biased region" description="Basic residues" evidence="1">
    <location>
        <begin position="1375"/>
        <end position="1385"/>
    </location>
</feature>
<feature type="region of interest" description="Disordered" evidence="1">
    <location>
        <begin position="436"/>
        <end position="462"/>
    </location>
</feature>
<dbReference type="Proteomes" id="UP000747110">
    <property type="component" value="Unassembled WGS sequence"/>
</dbReference>
<reference evidence="3" key="1">
    <citation type="journal article" date="2021" name="Proc. Natl. Acad. Sci. U.S.A.">
        <title>Three genomes in the algal genus Volvox reveal the fate of a haploid sex-determining region after a transition to homothallism.</title>
        <authorList>
            <person name="Yamamoto K."/>
            <person name="Hamaji T."/>
            <person name="Kawai-Toyooka H."/>
            <person name="Matsuzaki R."/>
            <person name="Takahashi F."/>
            <person name="Nishimura Y."/>
            <person name="Kawachi M."/>
            <person name="Noguchi H."/>
            <person name="Minakuchi Y."/>
            <person name="Umen J.G."/>
            <person name="Toyoda A."/>
            <person name="Nozaki H."/>
        </authorList>
    </citation>
    <scope>NUCLEOTIDE SEQUENCE</scope>
    <source>
        <strain evidence="3">NIES-3785</strain>
        <strain evidence="2">NIES-3786</strain>
    </source>
</reference>
<feature type="region of interest" description="Disordered" evidence="1">
    <location>
        <begin position="1365"/>
        <end position="1385"/>
    </location>
</feature>
<accession>A0A8J4LNG5</accession>
<name>A0A8J4LNG5_9CHLO</name>
<feature type="region of interest" description="Disordered" evidence="1">
    <location>
        <begin position="1"/>
        <end position="111"/>
    </location>
</feature>
<dbReference type="EMBL" id="BNCQ01000014">
    <property type="protein sequence ID" value="GIM03497.1"/>
    <property type="molecule type" value="Genomic_DNA"/>
</dbReference>
<keyword evidence="5" id="KW-1185">Reference proteome</keyword>
<dbReference type="EMBL" id="BNCP01000025">
    <property type="protein sequence ID" value="GIL82683.1"/>
    <property type="molecule type" value="Genomic_DNA"/>
</dbReference>